<evidence type="ECO:0000256" key="6">
    <source>
        <dbReference type="ARBA" id="ARBA00023134"/>
    </source>
</evidence>
<evidence type="ECO:0000313" key="12">
    <source>
        <dbReference type="EMBL" id="ACU84410.1"/>
    </source>
</evidence>
<feature type="binding site" evidence="11">
    <location>
        <position position="188"/>
    </location>
    <ligand>
        <name>Mn(2+)</name>
        <dbReference type="ChEBI" id="CHEBI:29035"/>
        <label>2</label>
    </ligand>
</feature>
<dbReference type="Gene3D" id="3.90.1860.10">
    <property type="entry name" value="tRNA-splicing ligase RtcB"/>
    <property type="match status" value="1"/>
</dbReference>
<dbReference type="InterPro" id="IPR036025">
    <property type="entry name" value="RtcB-like_sf"/>
</dbReference>
<dbReference type="GO" id="GO:0003909">
    <property type="term" value="F:DNA ligase activity"/>
    <property type="evidence" value="ECO:0007669"/>
    <property type="project" value="TreeGrafter"/>
</dbReference>
<sequence length="407" mass="43842">MTSPERAQLPITLADTAAPVRMWLPPEEADSAAVAQLRNIASLPWVHGVRAMPDCHLGIGATVGSVIAMRGAVSPAAVGVDIGCGVAAVRTDLVEEDLEDLGTLRSAIEAAIPVGFAAHEEALSSRELTRLGARGGLEEFWEGFSALPESVQKREKKARTQLGTMGGGNHFAELCVDDRDGRVWITLHSGSRNIGKEVAEVHIARAKGLEHNAQLSDRNLAVFLADSPGMDAYVRDVQWAQEYASRSREIMIGLFQDAVSQHWGARGREVRFDMPVNCHHNYLSLEQIDGEDMVITRKGAISTRGGDLALIPGSMGVGSYIVRGLANPDSFYSASHGAGRKMSRNAAKKTFTVSDLAKQTEGIETRKDAGVLDEIPSAYKDLHAVMKYQSDLVEPVAHLQTVLCVKG</sequence>
<feature type="binding site" evidence="11">
    <location>
        <position position="170"/>
    </location>
    <ligand>
        <name>Mn(2+)</name>
        <dbReference type="ChEBI" id="CHEBI:29035"/>
        <label>1</label>
    </ligand>
</feature>
<dbReference type="KEGG" id="bfa:Bfae_05440"/>
<evidence type="ECO:0000256" key="4">
    <source>
        <dbReference type="ARBA" id="ARBA00022741"/>
    </source>
</evidence>
<protein>
    <recommendedName>
        <fullName evidence="1">3'-phosphate/5'-hydroxy nucleic acid ligase</fullName>
        <ecNumber evidence="1">6.5.1.8</ecNumber>
    </recommendedName>
</protein>
<evidence type="ECO:0000256" key="2">
    <source>
        <dbReference type="ARBA" id="ARBA00022598"/>
    </source>
</evidence>
<keyword evidence="2" id="KW-0436">Ligase</keyword>
<feature type="binding site" evidence="10">
    <location>
        <begin position="336"/>
        <end position="339"/>
    </location>
    <ligand>
        <name>GMP</name>
        <dbReference type="ChEBI" id="CHEBI:58115"/>
    </ligand>
</feature>
<evidence type="ECO:0000256" key="9">
    <source>
        <dbReference type="PIRSR" id="PIRSR601233-1"/>
    </source>
</evidence>
<gene>
    <name evidence="12" type="ordered locus">Bfae_05440</name>
</gene>
<evidence type="ECO:0000313" key="13">
    <source>
        <dbReference type="Proteomes" id="UP000001919"/>
    </source>
</evidence>
<dbReference type="GO" id="GO:0030145">
    <property type="term" value="F:manganese ion binding"/>
    <property type="evidence" value="ECO:0007669"/>
    <property type="project" value="TreeGrafter"/>
</dbReference>
<dbReference type="EC" id="6.5.1.8" evidence="1"/>
<dbReference type="HOGENOM" id="CLU_022279_1_1_11"/>
<dbReference type="OrthoDB" id="9802323at2"/>
<evidence type="ECO:0000256" key="11">
    <source>
        <dbReference type="PIRSR" id="PIRSR601233-3"/>
    </source>
</evidence>
<keyword evidence="5" id="KW-0692">RNA repair</keyword>
<evidence type="ECO:0000256" key="7">
    <source>
        <dbReference type="ARBA" id="ARBA00023211"/>
    </source>
</evidence>
<dbReference type="STRING" id="446465.Bfae_05440"/>
<feature type="binding site" evidence="10">
    <location>
        <begin position="280"/>
        <end position="281"/>
    </location>
    <ligand>
        <name>GMP</name>
        <dbReference type="ChEBI" id="CHEBI:58115"/>
    </ligand>
</feature>
<feature type="binding site" evidence="10">
    <location>
        <position position="406"/>
    </location>
    <ligand>
        <name>GMP</name>
        <dbReference type="ChEBI" id="CHEBI:58115"/>
    </ligand>
</feature>
<keyword evidence="13" id="KW-1185">Reference proteome</keyword>
<dbReference type="PATRIC" id="fig|446465.5.peg.531"/>
<dbReference type="GO" id="GO:0006281">
    <property type="term" value="P:DNA repair"/>
    <property type="evidence" value="ECO:0007669"/>
    <property type="project" value="TreeGrafter"/>
</dbReference>
<dbReference type="EMBL" id="CP001643">
    <property type="protein sequence ID" value="ACU84410.1"/>
    <property type="molecule type" value="Genomic_DNA"/>
</dbReference>
<evidence type="ECO:0000256" key="10">
    <source>
        <dbReference type="PIRSR" id="PIRSR601233-2"/>
    </source>
</evidence>
<keyword evidence="3 11" id="KW-0479">Metal-binding</keyword>
<dbReference type="AlphaFoldDB" id="C7MHK1"/>
<evidence type="ECO:0000256" key="1">
    <source>
        <dbReference type="ARBA" id="ARBA00012726"/>
    </source>
</evidence>
<comment type="catalytic activity">
    <reaction evidence="8">
        <text>a 3'-end 3'-phospho-ribonucleotide-RNA + a 5'-end dephospho-ribonucleoside-RNA + GTP = a ribonucleotidyl-ribonucleotide-RNA + GMP + diphosphate</text>
        <dbReference type="Rhea" id="RHEA:68076"/>
        <dbReference type="Rhea" id="RHEA-COMP:10463"/>
        <dbReference type="Rhea" id="RHEA-COMP:13936"/>
        <dbReference type="Rhea" id="RHEA-COMP:17355"/>
        <dbReference type="ChEBI" id="CHEBI:33019"/>
        <dbReference type="ChEBI" id="CHEBI:37565"/>
        <dbReference type="ChEBI" id="CHEBI:58115"/>
        <dbReference type="ChEBI" id="CHEBI:83062"/>
        <dbReference type="ChEBI" id="CHEBI:138284"/>
        <dbReference type="ChEBI" id="CHEBI:173118"/>
        <dbReference type="EC" id="6.5.1.8"/>
    </reaction>
</comment>
<dbReference type="Proteomes" id="UP000001919">
    <property type="component" value="Chromosome"/>
</dbReference>
<dbReference type="eggNOG" id="COG1690">
    <property type="taxonomic scope" value="Bacteria"/>
</dbReference>
<dbReference type="GO" id="GO:0170057">
    <property type="term" value="F:RNA ligase (GTP) activity"/>
    <property type="evidence" value="ECO:0007669"/>
    <property type="project" value="UniProtKB-EC"/>
</dbReference>
<evidence type="ECO:0000256" key="8">
    <source>
        <dbReference type="ARBA" id="ARBA00047746"/>
    </source>
</evidence>
<feature type="binding site" evidence="11">
    <location>
        <position position="280"/>
    </location>
    <ligand>
        <name>Mn(2+)</name>
        <dbReference type="ChEBI" id="CHEBI:29035"/>
        <label>2</label>
    </ligand>
</feature>
<reference evidence="12 13" key="1">
    <citation type="journal article" date="2009" name="Stand. Genomic Sci.">
        <title>Complete genome sequence of Brachybacterium faecium type strain (Schefferle 6-10).</title>
        <authorList>
            <person name="Lapidus A."/>
            <person name="Pukall R."/>
            <person name="Labuttii K."/>
            <person name="Copeland A."/>
            <person name="Del Rio T.G."/>
            <person name="Nolan M."/>
            <person name="Chen F."/>
            <person name="Lucas S."/>
            <person name="Tice H."/>
            <person name="Cheng J.F."/>
            <person name="Bruce D."/>
            <person name="Goodwin L."/>
            <person name="Pitluck S."/>
            <person name="Rohde M."/>
            <person name="Goker M."/>
            <person name="Pati A."/>
            <person name="Ivanova N."/>
            <person name="Mavrommatis K."/>
            <person name="Chen A."/>
            <person name="Palaniappan K."/>
            <person name="D'haeseleer P."/>
            <person name="Chain P."/>
            <person name="Bristow J."/>
            <person name="Eisen J.A."/>
            <person name="Markowitz V."/>
            <person name="Hugenholtz P."/>
            <person name="Kyrpides N.C."/>
            <person name="Klenk H.P."/>
        </authorList>
    </citation>
    <scope>NUCLEOTIDE SEQUENCE [LARGE SCALE GENOMIC DNA]</scope>
    <source>
        <strain evidence="13">ATCC 43885 / DSM 4810 / JCM 11609 / LMG 19847 / NBRC 14762 / NCIMB 9860 / 6-10</strain>
    </source>
</reference>
<dbReference type="GO" id="GO:0042245">
    <property type="term" value="P:RNA repair"/>
    <property type="evidence" value="ECO:0007669"/>
    <property type="project" value="UniProtKB-KW"/>
</dbReference>
<organism evidence="12 13">
    <name type="scientific">Brachybacterium faecium (strain ATCC 43885 / DSM 4810 / JCM 11609 / LMG 19847 / NBRC 14762 / NCIMB 9860 / 6-10)</name>
    <dbReference type="NCBI Taxonomy" id="446465"/>
    <lineage>
        <taxon>Bacteria</taxon>
        <taxon>Bacillati</taxon>
        <taxon>Actinomycetota</taxon>
        <taxon>Actinomycetes</taxon>
        <taxon>Micrococcales</taxon>
        <taxon>Dermabacteraceae</taxon>
        <taxon>Brachybacterium</taxon>
    </lineage>
</organism>
<dbReference type="GO" id="GO:0006396">
    <property type="term" value="P:RNA processing"/>
    <property type="evidence" value="ECO:0007669"/>
    <property type="project" value="InterPro"/>
</dbReference>
<keyword evidence="7 11" id="KW-0464">Manganese</keyword>
<keyword evidence="4 10" id="KW-0547">Nucleotide-binding</keyword>
<dbReference type="InterPro" id="IPR001233">
    <property type="entry name" value="RtcB"/>
</dbReference>
<dbReference type="GO" id="GO:0005525">
    <property type="term" value="F:GTP binding"/>
    <property type="evidence" value="ECO:0007669"/>
    <property type="project" value="UniProtKB-KW"/>
</dbReference>
<feature type="binding site" evidence="10">
    <location>
        <begin position="169"/>
        <end position="173"/>
    </location>
    <ligand>
        <name>GMP</name>
        <dbReference type="ChEBI" id="CHEBI:58115"/>
    </ligand>
</feature>
<dbReference type="PANTHER" id="PTHR43749">
    <property type="entry name" value="RNA-SPLICING LIGASE RTCB"/>
    <property type="match status" value="1"/>
</dbReference>
<feature type="binding site" evidence="10">
    <location>
        <position position="319"/>
    </location>
    <ligand>
        <name>GMP</name>
        <dbReference type="ChEBI" id="CHEBI:58115"/>
    </ligand>
</feature>
<dbReference type="SUPFAM" id="SSF103365">
    <property type="entry name" value="Hypothetical protein PH1602"/>
    <property type="match status" value="1"/>
</dbReference>
<dbReference type="InterPro" id="IPR052915">
    <property type="entry name" value="RtcB-like"/>
</dbReference>
<feature type="binding site" evidence="10">
    <location>
        <begin position="312"/>
        <end position="315"/>
    </location>
    <ligand>
        <name>GMP</name>
        <dbReference type="ChEBI" id="CHEBI:58115"/>
    </ligand>
</feature>
<dbReference type="PANTHER" id="PTHR43749:SF2">
    <property type="entry name" value="RNA-SPLICING LIGASE RTCB"/>
    <property type="match status" value="1"/>
</dbReference>
<accession>C7MHK1</accession>
<comment type="cofactor">
    <cofactor evidence="11">
        <name>Mn(2+)</name>
        <dbReference type="ChEBI" id="CHEBI:29035"/>
    </cofactor>
    <text evidence="11">Binds 2 manganese ions per subunit.</text>
</comment>
<feature type="active site" description="GMP-histidine intermediate" evidence="9">
    <location>
        <position position="336"/>
    </location>
</feature>
<keyword evidence="6 10" id="KW-0342">GTP-binding</keyword>
<name>C7MHK1_BRAFD</name>
<evidence type="ECO:0000256" key="3">
    <source>
        <dbReference type="ARBA" id="ARBA00022723"/>
    </source>
</evidence>
<proteinExistence type="predicted"/>
<feature type="binding site" evidence="11">
    <location>
        <position position="81"/>
    </location>
    <ligand>
        <name>Mn(2+)</name>
        <dbReference type="ChEBI" id="CHEBI:29035"/>
        <label>1</label>
    </ligand>
</feature>
<evidence type="ECO:0000256" key="5">
    <source>
        <dbReference type="ARBA" id="ARBA00022800"/>
    </source>
</evidence>
<dbReference type="Pfam" id="PF01139">
    <property type="entry name" value="RtcB"/>
    <property type="match status" value="1"/>
</dbReference>